<dbReference type="EMBL" id="KQ242553">
    <property type="protein sequence ID" value="KNC78129.1"/>
    <property type="molecule type" value="Genomic_DNA"/>
</dbReference>
<sequence>MPITRLVSHERHCKNNTYSCPTCDVKLPLDSREWHEVFMHTRTTCVCSAELTHHALLNAHVRMECSKRMIQCSNLGCLLLTPAYRHTEHLRECGSVTIACPICIENVCRSAAVFHFEAMHGIQAEQLRSGVPLEDQVAALIAAGKVYDF</sequence>
<dbReference type="STRING" id="667725.A0A0L0FN17"/>
<dbReference type="GO" id="GO:0005739">
    <property type="term" value="C:mitochondrion"/>
    <property type="evidence" value="ECO:0007669"/>
    <property type="project" value="TreeGrafter"/>
</dbReference>
<dbReference type="PANTHER" id="PTHR16295:SF10">
    <property type="entry name" value="EXPRESSED PROTEIN"/>
    <property type="match status" value="1"/>
</dbReference>
<organism evidence="1 2">
    <name type="scientific">Sphaeroforma arctica JP610</name>
    <dbReference type="NCBI Taxonomy" id="667725"/>
    <lineage>
        <taxon>Eukaryota</taxon>
        <taxon>Ichthyosporea</taxon>
        <taxon>Ichthyophonida</taxon>
        <taxon>Sphaeroforma</taxon>
    </lineage>
</organism>
<proteinExistence type="predicted"/>
<dbReference type="GeneID" id="25909930"/>
<dbReference type="Proteomes" id="UP000054560">
    <property type="component" value="Unassembled WGS sequence"/>
</dbReference>
<gene>
    <name evidence="1" type="ORF">SARC_09426</name>
</gene>
<dbReference type="AlphaFoldDB" id="A0A0L0FN17"/>
<evidence type="ECO:0000313" key="2">
    <source>
        <dbReference type="Proteomes" id="UP000054560"/>
    </source>
</evidence>
<accession>A0A0L0FN17</accession>
<dbReference type="OrthoDB" id="193703at2759"/>
<name>A0A0L0FN17_9EUKA</name>
<evidence type="ECO:0008006" key="3">
    <source>
        <dbReference type="Google" id="ProtNLM"/>
    </source>
</evidence>
<dbReference type="RefSeq" id="XP_014152031.1">
    <property type="nucleotide sequence ID" value="XM_014296556.1"/>
</dbReference>
<dbReference type="InterPro" id="IPR051986">
    <property type="entry name" value="Innate_Immune_Apopt_Reg"/>
</dbReference>
<protein>
    <recommendedName>
        <fullName evidence="3">TRAF-type domain-containing protein</fullName>
    </recommendedName>
</protein>
<keyword evidence="2" id="KW-1185">Reference proteome</keyword>
<reference evidence="1 2" key="1">
    <citation type="submission" date="2011-02" db="EMBL/GenBank/DDBJ databases">
        <title>The Genome Sequence of Sphaeroforma arctica JP610.</title>
        <authorList>
            <consortium name="The Broad Institute Genome Sequencing Platform"/>
            <person name="Russ C."/>
            <person name="Cuomo C."/>
            <person name="Young S.K."/>
            <person name="Zeng Q."/>
            <person name="Gargeya S."/>
            <person name="Alvarado L."/>
            <person name="Berlin A."/>
            <person name="Chapman S.B."/>
            <person name="Chen Z."/>
            <person name="Freedman E."/>
            <person name="Gellesch M."/>
            <person name="Goldberg J."/>
            <person name="Griggs A."/>
            <person name="Gujja S."/>
            <person name="Heilman E."/>
            <person name="Heiman D."/>
            <person name="Howarth C."/>
            <person name="Mehta T."/>
            <person name="Neiman D."/>
            <person name="Pearson M."/>
            <person name="Roberts A."/>
            <person name="Saif S."/>
            <person name="Shea T."/>
            <person name="Shenoy N."/>
            <person name="Sisk P."/>
            <person name="Stolte C."/>
            <person name="Sykes S."/>
            <person name="White J."/>
            <person name="Yandava C."/>
            <person name="Burger G."/>
            <person name="Gray M.W."/>
            <person name="Holland P.W.H."/>
            <person name="King N."/>
            <person name="Lang F.B.F."/>
            <person name="Roger A.J."/>
            <person name="Ruiz-Trillo I."/>
            <person name="Haas B."/>
            <person name="Nusbaum C."/>
            <person name="Birren B."/>
        </authorList>
    </citation>
    <scope>NUCLEOTIDE SEQUENCE [LARGE SCALE GENOMIC DNA]</scope>
    <source>
        <strain evidence="1 2">JP610</strain>
    </source>
</reference>
<evidence type="ECO:0000313" key="1">
    <source>
        <dbReference type="EMBL" id="KNC78129.1"/>
    </source>
</evidence>
<dbReference type="PANTHER" id="PTHR16295">
    <property type="entry name" value="TRAF-TYPE ZINC FINGER PROTEIN-RELATED"/>
    <property type="match status" value="1"/>
</dbReference>